<dbReference type="Pfam" id="PF13531">
    <property type="entry name" value="SBP_bac_11"/>
    <property type="match status" value="1"/>
</dbReference>
<reference evidence="4 5" key="1">
    <citation type="submission" date="2022-04" db="EMBL/GenBank/DDBJ databases">
        <title>Pseudomonas knackmussii B09-2.</title>
        <authorList>
            <person name="Deng Y."/>
        </authorList>
    </citation>
    <scope>NUCLEOTIDE SEQUENCE [LARGE SCALE GENOMIC DNA]</scope>
    <source>
        <strain evidence="4 5">B09-2</strain>
    </source>
</reference>
<evidence type="ECO:0000256" key="3">
    <source>
        <dbReference type="ARBA" id="ARBA00022729"/>
    </source>
</evidence>
<evidence type="ECO:0000313" key="5">
    <source>
        <dbReference type="Proteomes" id="UP000831189"/>
    </source>
</evidence>
<protein>
    <submittedName>
        <fullName evidence="4">Molybdate ABC transporter substrate-binding protein</fullName>
    </submittedName>
</protein>
<dbReference type="InterPro" id="IPR044084">
    <property type="entry name" value="AvModA-like_subst-bd"/>
</dbReference>
<dbReference type="PANTHER" id="PTHR30632:SF14">
    <property type="entry name" value="TUNGSTATE_MOLYBDATE_CHROMATE-BINDING PROTEIN MODA"/>
    <property type="match status" value="1"/>
</dbReference>
<accession>A0ABY4KTT3</accession>
<keyword evidence="2" id="KW-0479">Metal-binding</keyword>
<evidence type="ECO:0000313" key="4">
    <source>
        <dbReference type="EMBL" id="UPQ84245.1"/>
    </source>
</evidence>
<comment type="similarity">
    <text evidence="1">Belongs to the bacterial solute-binding protein ModA family.</text>
</comment>
<dbReference type="SUPFAM" id="SSF53850">
    <property type="entry name" value="Periplasmic binding protein-like II"/>
    <property type="match status" value="1"/>
</dbReference>
<dbReference type="InterPro" id="IPR050682">
    <property type="entry name" value="ModA/WtpA"/>
</dbReference>
<organism evidence="4 5">
    <name type="scientific">Pseudomonas knackmussii</name>
    <dbReference type="NCBI Taxonomy" id="65741"/>
    <lineage>
        <taxon>Bacteria</taxon>
        <taxon>Pseudomonadati</taxon>
        <taxon>Pseudomonadota</taxon>
        <taxon>Gammaproteobacteria</taxon>
        <taxon>Pseudomonadales</taxon>
        <taxon>Pseudomonadaceae</taxon>
        <taxon>Pseudomonas</taxon>
    </lineage>
</organism>
<keyword evidence="3" id="KW-0732">Signal</keyword>
<keyword evidence="5" id="KW-1185">Reference proteome</keyword>
<sequence>MNSIHMMFIAVIATCAPLIGRAGEVQVAVASNFTAPMQVIAERFEALTGHKALLAFGSTGKLYAQIRNGAPFAVLLAADEQVPAKLESEGLGVTGSRFTYATGTLVLWSAKDDYVDDQAGVLTQRAFRHLAVANPKTAPYGAAALATLKELGVLESVSDRLVQGENIAQTHHFVASGNAELGFVALSQVLAKGRIRSGSGWIVPASYHPPIRQDAVLLTSAQDNAAAHALLDYLKSAAATEVIKAYGYRAE</sequence>
<dbReference type="EMBL" id="CP096208">
    <property type="protein sequence ID" value="UPQ84245.1"/>
    <property type="molecule type" value="Genomic_DNA"/>
</dbReference>
<dbReference type="PANTHER" id="PTHR30632">
    <property type="entry name" value="MOLYBDATE-BINDING PERIPLASMIC PROTEIN"/>
    <property type="match status" value="1"/>
</dbReference>
<evidence type="ECO:0000256" key="2">
    <source>
        <dbReference type="ARBA" id="ARBA00022723"/>
    </source>
</evidence>
<dbReference type="InterPro" id="IPR005950">
    <property type="entry name" value="ModA"/>
</dbReference>
<dbReference type="Gene3D" id="3.40.190.10">
    <property type="entry name" value="Periplasmic binding protein-like II"/>
    <property type="match status" value="2"/>
</dbReference>
<proteinExistence type="inferred from homology"/>
<dbReference type="PIRSF" id="PIRSF004846">
    <property type="entry name" value="ModA"/>
    <property type="match status" value="1"/>
</dbReference>
<name>A0ABY4KTT3_9PSED</name>
<gene>
    <name evidence="4" type="primary">modA</name>
    <name evidence="4" type="ORF">M0M42_07605</name>
</gene>
<dbReference type="Proteomes" id="UP000831189">
    <property type="component" value="Chromosome"/>
</dbReference>
<evidence type="ECO:0000256" key="1">
    <source>
        <dbReference type="ARBA" id="ARBA00009175"/>
    </source>
</evidence>
<dbReference type="NCBIfam" id="TIGR01256">
    <property type="entry name" value="modA"/>
    <property type="match status" value="1"/>
</dbReference>
<dbReference type="CDD" id="cd13539">
    <property type="entry name" value="PBP2_AvModA"/>
    <property type="match status" value="1"/>
</dbReference>